<gene>
    <name evidence="5" type="primary">HaOG215754</name>
    <name evidence="5" type="ORF">B5X24_HaOG215754</name>
</gene>
<dbReference type="InterPro" id="IPR000668">
    <property type="entry name" value="Peptidase_C1A_C"/>
</dbReference>
<dbReference type="CDD" id="cd02248">
    <property type="entry name" value="Peptidase_C1A"/>
    <property type="match status" value="1"/>
</dbReference>
<accession>A0A2W1BBX2</accession>
<keyword evidence="6" id="KW-1185">Reference proteome</keyword>
<dbReference type="Proteomes" id="UP000249218">
    <property type="component" value="Unassembled WGS sequence"/>
</dbReference>
<dbReference type="InterPro" id="IPR039417">
    <property type="entry name" value="Peptidase_C1A_papain-like"/>
</dbReference>
<evidence type="ECO:0000259" key="4">
    <source>
        <dbReference type="SMART" id="SM00645"/>
    </source>
</evidence>
<evidence type="ECO:0000313" key="6">
    <source>
        <dbReference type="Proteomes" id="UP000249218"/>
    </source>
</evidence>
<sequence>MNELKFVLRRDSNFATLKVQLVLDRTYSTICSTVMQETATDARRCRCWWCPCRCPCPPPRPAPTPPVSVPSPRTPHPTHPASHAHPRLCPVAECPLSAPGDVSRTAPAHNVAQTPAYADAAFNAPSNQPTQFNLFPGYNQAPVYNTIPGQNSISQYTPAPAPAPAPLPVNYWAPTGQPAPAAPPAPETPPTSPEAELQAPPPPPRFERPLFLRARLTVPRADYTEPYSLWWDAASGASRIDFHGGATSTYRMMMRDGRVMSAQIRVDRTEETDVRRCVVSTPRRVSLAERALPALPDLSAFSFAGYVLRGTQRAERWRYTLSGHAGELGAARGEALTFRHELLLARSADNHTTTPLWYATRVDSSVLGADCDGYVHYFDEVQLQHHDSSMFRLDIADACEQVEITDRMENVEPLREFTMLRRDPRHDAELDRYKRKFQRVYADDVEEAVRKNLLMQSNRHMAAGNRQGAGFELATNFVSDRLVAERRVLLGVQDEPREPGERFPHERAELEALRGRLPRKFDWRQRGAVTHVRNQGLCASCWAHATVGAVEGALFVETGRLVPLSEQALVDCAGPYGGHGCKGTWPSAAYDYIKDIGLPALDEYTPYKAQEQTCRADSVPPVTRISGHLNVTQHNILALKVAIRKYGPTVVLIDGETTSFATYKKGYYHDKRCKRTSSNHAVLAVGWTVHRGETYFIVKNSWSTAWGEEGYVRMRAPTDTCGLLRRPSLPRLRAPDVLRVPQAAPAAA</sequence>
<dbReference type="Gene3D" id="3.90.70.10">
    <property type="entry name" value="Cysteine proteinases"/>
    <property type="match status" value="1"/>
</dbReference>
<feature type="compositionally biased region" description="Pro residues" evidence="3">
    <location>
        <begin position="180"/>
        <end position="192"/>
    </location>
</feature>
<reference evidence="5 6" key="1">
    <citation type="journal article" date="2017" name="BMC Biol.">
        <title>Genomic innovations, transcriptional plasticity and gene loss underlying the evolution and divergence of two highly polyphagous and invasive Helicoverpa pest species.</title>
        <authorList>
            <person name="Pearce S.L."/>
            <person name="Clarke D.F."/>
            <person name="East P.D."/>
            <person name="Elfekih S."/>
            <person name="Gordon K.H."/>
            <person name="Jermiin L.S."/>
            <person name="McGaughran A."/>
            <person name="Oakeshott J.G."/>
            <person name="Papanikolaou A."/>
            <person name="Perera O.P."/>
            <person name="Rane R.V."/>
            <person name="Richards S."/>
            <person name="Tay W.T."/>
            <person name="Walsh T.K."/>
            <person name="Anderson A."/>
            <person name="Anderson C.J."/>
            <person name="Asgari S."/>
            <person name="Board P.G."/>
            <person name="Bretschneider A."/>
            <person name="Campbell P.M."/>
            <person name="Chertemps T."/>
            <person name="Christeller J.T."/>
            <person name="Coppin C.W."/>
            <person name="Downes S.J."/>
            <person name="Duan G."/>
            <person name="Farnsworth C.A."/>
            <person name="Good R.T."/>
            <person name="Han L.B."/>
            <person name="Han Y.C."/>
            <person name="Hatje K."/>
            <person name="Horne I."/>
            <person name="Huang Y.P."/>
            <person name="Hughes D.S."/>
            <person name="Jacquin-Joly E."/>
            <person name="James W."/>
            <person name="Jhangiani S."/>
            <person name="Kollmar M."/>
            <person name="Kuwar S.S."/>
            <person name="Li S."/>
            <person name="Liu N.Y."/>
            <person name="Maibeche M.T."/>
            <person name="Miller J.R."/>
            <person name="Montagne N."/>
            <person name="Perry T."/>
            <person name="Qu J."/>
            <person name="Song S.V."/>
            <person name="Sutton G.G."/>
            <person name="Vogel H."/>
            <person name="Walenz B.P."/>
            <person name="Xu W."/>
            <person name="Zhang H.J."/>
            <person name="Zou Z."/>
            <person name="Batterham P."/>
            <person name="Edwards O.R."/>
            <person name="Feyereisen R."/>
            <person name="Gibbs R.A."/>
            <person name="Heckel D.G."/>
            <person name="McGrath A."/>
            <person name="Robin C."/>
            <person name="Scherer S.E."/>
            <person name="Worley K.C."/>
            <person name="Wu Y.D."/>
        </authorList>
    </citation>
    <scope>NUCLEOTIDE SEQUENCE [LARGE SCALE GENOMIC DNA]</scope>
    <source>
        <strain evidence="5">Harm_GR_Male_#8</strain>
        <tissue evidence="5">Whole organism</tissue>
    </source>
</reference>
<dbReference type="SUPFAM" id="SSF54001">
    <property type="entry name" value="Cysteine proteinases"/>
    <property type="match status" value="1"/>
</dbReference>
<evidence type="ECO:0000313" key="5">
    <source>
        <dbReference type="EMBL" id="PZC70526.1"/>
    </source>
</evidence>
<dbReference type="PANTHER" id="PTHR12411">
    <property type="entry name" value="CYSTEINE PROTEASE FAMILY C1-RELATED"/>
    <property type="match status" value="1"/>
</dbReference>
<dbReference type="InterPro" id="IPR038765">
    <property type="entry name" value="Papain-like_cys_pep_sf"/>
</dbReference>
<dbReference type="FunFam" id="3.90.70.10:FF:000332">
    <property type="entry name" value="Cathepsin L1"/>
    <property type="match status" value="1"/>
</dbReference>
<proteinExistence type="inferred from homology"/>
<comment type="similarity">
    <text evidence="1">Belongs to the peptidase C1 family.</text>
</comment>
<protein>
    <recommendedName>
        <fullName evidence="4">Peptidase C1A papain C-terminal domain-containing protein</fullName>
    </recommendedName>
</protein>
<dbReference type="EMBL" id="KZ150563">
    <property type="protein sequence ID" value="PZC70526.1"/>
    <property type="molecule type" value="Genomic_DNA"/>
</dbReference>
<dbReference type="Pfam" id="PF00112">
    <property type="entry name" value="Peptidase_C1"/>
    <property type="match status" value="1"/>
</dbReference>
<dbReference type="SMART" id="SM00645">
    <property type="entry name" value="Pept_C1"/>
    <property type="match status" value="1"/>
</dbReference>
<feature type="region of interest" description="Disordered" evidence="3">
    <location>
        <begin position="63"/>
        <end position="84"/>
    </location>
</feature>
<dbReference type="GO" id="GO:0008234">
    <property type="term" value="F:cysteine-type peptidase activity"/>
    <property type="evidence" value="ECO:0007669"/>
    <property type="project" value="InterPro"/>
</dbReference>
<dbReference type="OrthoDB" id="65740at2759"/>
<keyword evidence="2" id="KW-1015">Disulfide bond</keyword>
<organism evidence="5 6">
    <name type="scientific">Helicoverpa armigera</name>
    <name type="common">Cotton bollworm</name>
    <name type="synonym">Heliothis armigera</name>
    <dbReference type="NCBI Taxonomy" id="29058"/>
    <lineage>
        <taxon>Eukaryota</taxon>
        <taxon>Metazoa</taxon>
        <taxon>Ecdysozoa</taxon>
        <taxon>Arthropoda</taxon>
        <taxon>Hexapoda</taxon>
        <taxon>Insecta</taxon>
        <taxon>Pterygota</taxon>
        <taxon>Neoptera</taxon>
        <taxon>Endopterygota</taxon>
        <taxon>Lepidoptera</taxon>
        <taxon>Glossata</taxon>
        <taxon>Ditrysia</taxon>
        <taxon>Noctuoidea</taxon>
        <taxon>Noctuidae</taxon>
        <taxon>Heliothinae</taxon>
        <taxon>Helicoverpa</taxon>
    </lineage>
</organism>
<dbReference type="GO" id="GO:0006508">
    <property type="term" value="P:proteolysis"/>
    <property type="evidence" value="ECO:0007669"/>
    <property type="project" value="InterPro"/>
</dbReference>
<feature type="compositionally biased region" description="Pro residues" evidence="3">
    <location>
        <begin position="63"/>
        <end position="78"/>
    </location>
</feature>
<name>A0A2W1BBX2_HELAM</name>
<evidence type="ECO:0000256" key="1">
    <source>
        <dbReference type="ARBA" id="ARBA00008455"/>
    </source>
</evidence>
<dbReference type="AlphaFoldDB" id="A0A2W1BBX2"/>
<feature type="domain" description="Peptidase C1A papain C-terminal" evidence="4">
    <location>
        <begin position="517"/>
        <end position="731"/>
    </location>
</feature>
<feature type="region of interest" description="Disordered" evidence="3">
    <location>
        <begin position="169"/>
        <end position="206"/>
    </location>
</feature>
<evidence type="ECO:0000256" key="3">
    <source>
        <dbReference type="SAM" id="MobiDB-lite"/>
    </source>
</evidence>
<dbReference type="InterPro" id="IPR013128">
    <property type="entry name" value="Peptidase_C1A"/>
</dbReference>
<evidence type="ECO:0000256" key="2">
    <source>
        <dbReference type="ARBA" id="ARBA00023157"/>
    </source>
</evidence>